<dbReference type="AlphaFoldDB" id="A2F1E5"/>
<proteinExistence type="predicted"/>
<dbReference type="VEuPathDB" id="TrichDB:TVAG_395560"/>
<evidence type="ECO:0000313" key="2">
    <source>
        <dbReference type="EMBL" id="EAY01309.1"/>
    </source>
</evidence>
<dbReference type="Proteomes" id="UP000001542">
    <property type="component" value="Unassembled WGS sequence"/>
</dbReference>
<gene>
    <name evidence="2" type="ORF">TVAG_395560</name>
</gene>
<evidence type="ECO:0000313" key="3">
    <source>
        <dbReference type="Proteomes" id="UP000001542"/>
    </source>
</evidence>
<sequence length="318" mass="36919">MYASRTVKPNSIEYYLEKQEADTAIQSLIQNQAQENSKDSQFKSTSNSKQLKLDSNVLKPQPARTNTALRIDQRIPNKELRSRLKLQSDEYFSLNNQGNTPYNRIYTNTVKETITAYTKLCQLVPNQEQLTDIICSYLPIFAECLEGRTLLQACLRMPPNLRQQFAQIVHEFKAFNNGYDEDEVADEFGEEKTFFPSYNTPATVFPTNEFHNYCVVHLIVVDMPTGEDILSGDFIEVCINTELGEDELHKFSYVEHIFKPAHQLFIETEITLTQNMSISFKSKSGRPYRIWMNYVLFHYADDDEEEEEEESSEFTPED</sequence>
<organism evidence="2 3">
    <name type="scientific">Trichomonas vaginalis (strain ATCC PRA-98 / G3)</name>
    <dbReference type="NCBI Taxonomy" id="412133"/>
    <lineage>
        <taxon>Eukaryota</taxon>
        <taxon>Metamonada</taxon>
        <taxon>Parabasalia</taxon>
        <taxon>Trichomonadida</taxon>
        <taxon>Trichomonadidae</taxon>
        <taxon>Trichomonas</taxon>
    </lineage>
</organism>
<feature type="region of interest" description="Disordered" evidence="1">
    <location>
        <begin position="34"/>
        <end position="53"/>
    </location>
</feature>
<protein>
    <submittedName>
        <fullName evidence="2">Uncharacterized protein</fullName>
    </submittedName>
</protein>
<keyword evidence="3" id="KW-1185">Reference proteome</keyword>
<dbReference type="EMBL" id="DS113572">
    <property type="protein sequence ID" value="EAY01309.1"/>
    <property type="molecule type" value="Genomic_DNA"/>
</dbReference>
<dbReference type="InParanoid" id="A2F1E5"/>
<name>A2F1E5_TRIV3</name>
<reference evidence="2" key="1">
    <citation type="submission" date="2006-10" db="EMBL/GenBank/DDBJ databases">
        <authorList>
            <person name="Amadeo P."/>
            <person name="Zhao Q."/>
            <person name="Wortman J."/>
            <person name="Fraser-Liggett C."/>
            <person name="Carlton J."/>
        </authorList>
    </citation>
    <scope>NUCLEOTIDE SEQUENCE</scope>
    <source>
        <strain evidence="2">G3</strain>
    </source>
</reference>
<accession>A2F1E5</accession>
<reference evidence="2" key="2">
    <citation type="journal article" date="2007" name="Science">
        <title>Draft genome sequence of the sexually transmitted pathogen Trichomonas vaginalis.</title>
        <authorList>
            <person name="Carlton J.M."/>
            <person name="Hirt R.P."/>
            <person name="Silva J.C."/>
            <person name="Delcher A.L."/>
            <person name="Schatz M."/>
            <person name="Zhao Q."/>
            <person name="Wortman J.R."/>
            <person name="Bidwell S.L."/>
            <person name="Alsmark U.C.M."/>
            <person name="Besteiro S."/>
            <person name="Sicheritz-Ponten T."/>
            <person name="Noel C.J."/>
            <person name="Dacks J.B."/>
            <person name="Foster P.G."/>
            <person name="Simillion C."/>
            <person name="Van de Peer Y."/>
            <person name="Miranda-Saavedra D."/>
            <person name="Barton G.J."/>
            <person name="Westrop G.D."/>
            <person name="Mueller S."/>
            <person name="Dessi D."/>
            <person name="Fiori P.L."/>
            <person name="Ren Q."/>
            <person name="Paulsen I."/>
            <person name="Zhang H."/>
            <person name="Bastida-Corcuera F.D."/>
            <person name="Simoes-Barbosa A."/>
            <person name="Brown M.T."/>
            <person name="Hayes R.D."/>
            <person name="Mukherjee M."/>
            <person name="Okumura C.Y."/>
            <person name="Schneider R."/>
            <person name="Smith A.J."/>
            <person name="Vanacova S."/>
            <person name="Villalvazo M."/>
            <person name="Haas B.J."/>
            <person name="Pertea M."/>
            <person name="Feldblyum T.V."/>
            <person name="Utterback T.R."/>
            <person name="Shu C.L."/>
            <person name="Osoegawa K."/>
            <person name="de Jong P.J."/>
            <person name="Hrdy I."/>
            <person name="Horvathova L."/>
            <person name="Zubacova Z."/>
            <person name="Dolezal P."/>
            <person name="Malik S.B."/>
            <person name="Logsdon J.M. Jr."/>
            <person name="Henze K."/>
            <person name="Gupta A."/>
            <person name="Wang C.C."/>
            <person name="Dunne R.L."/>
            <person name="Upcroft J.A."/>
            <person name="Upcroft P."/>
            <person name="White O."/>
            <person name="Salzberg S.L."/>
            <person name="Tang P."/>
            <person name="Chiu C.-H."/>
            <person name="Lee Y.-S."/>
            <person name="Embley T.M."/>
            <person name="Coombs G.H."/>
            <person name="Mottram J.C."/>
            <person name="Tachezy J."/>
            <person name="Fraser-Liggett C.M."/>
            <person name="Johnson P.J."/>
        </authorList>
    </citation>
    <scope>NUCLEOTIDE SEQUENCE [LARGE SCALE GENOMIC DNA]</scope>
    <source>
        <strain evidence="2">G3</strain>
    </source>
</reference>
<dbReference type="VEuPathDB" id="TrichDB:TVAGG3_0107680"/>
<evidence type="ECO:0000256" key="1">
    <source>
        <dbReference type="SAM" id="MobiDB-lite"/>
    </source>
</evidence>